<keyword evidence="2" id="KW-1185">Reference proteome</keyword>
<organism evidence="1 2">
    <name type="scientific">Mya arenaria</name>
    <name type="common">Soft-shell clam</name>
    <dbReference type="NCBI Taxonomy" id="6604"/>
    <lineage>
        <taxon>Eukaryota</taxon>
        <taxon>Metazoa</taxon>
        <taxon>Spiralia</taxon>
        <taxon>Lophotrochozoa</taxon>
        <taxon>Mollusca</taxon>
        <taxon>Bivalvia</taxon>
        <taxon>Autobranchia</taxon>
        <taxon>Heteroconchia</taxon>
        <taxon>Euheterodonta</taxon>
        <taxon>Imparidentia</taxon>
        <taxon>Neoheterodontei</taxon>
        <taxon>Myida</taxon>
        <taxon>Myoidea</taxon>
        <taxon>Myidae</taxon>
        <taxon>Mya</taxon>
    </lineage>
</organism>
<dbReference type="SUPFAM" id="SSF53067">
    <property type="entry name" value="Actin-like ATPase domain"/>
    <property type="match status" value="1"/>
</dbReference>
<feature type="non-terminal residue" evidence="1">
    <location>
        <position position="1"/>
    </location>
</feature>
<dbReference type="InterPro" id="IPR043129">
    <property type="entry name" value="ATPase_NBD"/>
</dbReference>
<gene>
    <name evidence="1" type="ORF">MAR_025910</name>
</gene>
<dbReference type="Proteomes" id="UP001164746">
    <property type="component" value="Chromosome 8"/>
</dbReference>
<evidence type="ECO:0000313" key="1">
    <source>
        <dbReference type="EMBL" id="WAR11730.1"/>
    </source>
</evidence>
<accession>A0ABY7EPE8</accession>
<feature type="non-terminal residue" evidence="1">
    <location>
        <position position="179"/>
    </location>
</feature>
<sequence>SGIGKRNPYLRLSPRPLQFIALTFPQRSAMHDAFMPGSRFLTVDLGGGRADLSTMEVLGDGSLKKLCCVQGQLVGGQNVNEVFLQSCHENFEVAIGNECPVDELITVPLPKTVRESISIKSIKLNPKKDKGFEAEDDELKFRSTYIRDSLLQQICHVIFDAIDRVLQQNESSDKQAVVL</sequence>
<reference evidence="1" key="1">
    <citation type="submission" date="2022-11" db="EMBL/GenBank/DDBJ databases">
        <title>Centuries of genome instability and evolution in soft-shell clam transmissible cancer (bioRxiv).</title>
        <authorList>
            <person name="Hart S.F.M."/>
            <person name="Yonemitsu M.A."/>
            <person name="Giersch R.M."/>
            <person name="Beal B.F."/>
            <person name="Arriagada G."/>
            <person name="Davis B.W."/>
            <person name="Ostrander E.A."/>
            <person name="Goff S.P."/>
            <person name="Metzger M.J."/>
        </authorList>
    </citation>
    <scope>NUCLEOTIDE SEQUENCE</scope>
    <source>
        <strain evidence="1">MELC-2E11</strain>
        <tissue evidence="1">Siphon/mantle</tissue>
    </source>
</reference>
<name>A0ABY7EPE8_MYAAR</name>
<proteinExistence type="predicted"/>
<protein>
    <submittedName>
        <fullName evidence="1">Uncharacterized protein</fullName>
    </submittedName>
</protein>
<evidence type="ECO:0000313" key="2">
    <source>
        <dbReference type="Proteomes" id="UP001164746"/>
    </source>
</evidence>
<dbReference type="EMBL" id="CP111019">
    <property type="protein sequence ID" value="WAR11730.1"/>
    <property type="molecule type" value="Genomic_DNA"/>
</dbReference>